<proteinExistence type="predicted"/>
<name>A0A3A8EIJ3_9GAMM</name>
<feature type="non-terminal residue" evidence="1">
    <location>
        <position position="65"/>
    </location>
</feature>
<dbReference type="Proteomes" id="UP000282388">
    <property type="component" value="Unassembled WGS sequence"/>
</dbReference>
<evidence type="ECO:0000313" key="1">
    <source>
        <dbReference type="EMBL" id="RKG30570.1"/>
    </source>
</evidence>
<sequence>MIDNLECALTAAFQLAKKKSDKQESAGLALNVLDGKKHNERSKVWVKFLARELLKVTQASHSVSD</sequence>
<keyword evidence="2" id="KW-1185">Reference proteome</keyword>
<reference evidence="1 2" key="1">
    <citation type="submission" date="2018-09" db="EMBL/GenBank/DDBJ databases">
        <title>The draft genome of Acinetobacter spp. strains.</title>
        <authorList>
            <person name="Qin J."/>
            <person name="Feng Y."/>
            <person name="Zong Z."/>
        </authorList>
    </citation>
    <scope>NUCLEOTIDE SEQUENCE [LARGE SCALE GENOMIC DNA]</scope>
    <source>
        <strain evidence="1 2">WCHAc060012</strain>
    </source>
</reference>
<protein>
    <submittedName>
        <fullName evidence="1">Uncharacterized protein</fullName>
    </submittedName>
</protein>
<comment type="caution">
    <text evidence="1">The sequence shown here is derived from an EMBL/GenBank/DDBJ whole genome shotgun (WGS) entry which is preliminary data.</text>
</comment>
<dbReference type="EMBL" id="RAXV01000023">
    <property type="protein sequence ID" value="RKG30570.1"/>
    <property type="molecule type" value="Genomic_DNA"/>
</dbReference>
<dbReference type="AlphaFoldDB" id="A0A3A8EIJ3"/>
<accession>A0A3A8EIJ3</accession>
<dbReference type="RefSeq" id="WP_147394221.1">
    <property type="nucleotide sequence ID" value="NZ_RAXV01000023.1"/>
</dbReference>
<gene>
    <name evidence="1" type="ORF">D7V32_11115</name>
</gene>
<evidence type="ECO:0000313" key="2">
    <source>
        <dbReference type="Proteomes" id="UP000282388"/>
    </source>
</evidence>
<organism evidence="1 2">
    <name type="scientific">Acinetobacter tianfuensis</name>
    <dbReference type="NCBI Taxonomy" id="2419603"/>
    <lineage>
        <taxon>Bacteria</taxon>
        <taxon>Pseudomonadati</taxon>
        <taxon>Pseudomonadota</taxon>
        <taxon>Gammaproteobacteria</taxon>
        <taxon>Moraxellales</taxon>
        <taxon>Moraxellaceae</taxon>
        <taxon>Acinetobacter</taxon>
    </lineage>
</organism>